<dbReference type="InterPro" id="IPR002912">
    <property type="entry name" value="ACT_dom"/>
</dbReference>
<evidence type="ECO:0000313" key="5">
    <source>
        <dbReference type="Proteomes" id="UP001527866"/>
    </source>
</evidence>
<sequence length="303" mass="30743">MDAVESPEPNRTPYGPQPGAPHGLFGFMGREALELGALLLAGGAAHLLVLSLGHSEGGGALLIGLGAALVAGASMHRWLRHRRQARARAARVGGTRVGGTRVGGARRGRAAPSGTTARPQGERLWRLRVAVDDLPGGLAALTGRMAELGADIRLVQVHPGAGEALDDFFLTAPGPVGPERLRAAVARAGGHAPVVEPADVRDLRDTTGRALSLVAAVAGGASLAGALGDLCGADGAEHVADPPEGTAPDEPSGTVLCLSVPGGGHILLRRERVPFTAVEFARCRAFIEAVAAMSRPVTPLGAA</sequence>
<feature type="transmembrane region" description="Helical" evidence="2">
    <location>
        <begin position="59"/>
        <end position="79"/>
    </location>
</feature>
<organism evidence="4 5">
    <name type="scientific">Nocardiopsis endophytica</name>
    <dbReference type="NCBI Taxonomy" id="3018445"/>
    <lineage>
        <taxon>Bacteria</taxon>
        <taxon>Bacillati</taxon>
        <taxon>Actinomycetota</taxon>
        <taxon>Actinomycetes</taxon>
        <taxon>Streptosporangiales</taxon>
        <taxon>Nocardiopsidaceae</taxon>
        <taxon>Nocardiopsis</taxon>
    </lineage>
</organism>
<dbReference type="PROSITE" id="PS51671">
    <property type="entry name" value="ACT"/>
    <property type="match status" value="1"/>
</dbReference>
<proteinExistence type="predicted"/>
<keyword evidence="2" id="KW-0812">Transmembrane</keyword>
<accession>A0ABT4UD70</accession>
<evidence type="ECO:0000256" key="1">
    <source>
        <dbReference type="SAM" id="MobiDB-lite"/>
    </source>
</evidence>
<gene>
    <name evidence="4" type="ORF">O4J56_29600</name>
</gene>
<reference evidence="4 5" key="1">
    <citation type="submission" date="2023-01" db="EMBL/GenBank/DDBJ databases">
        <title>Draft genome sequence of Nocardiopsis sp. RSe5-2 isolated from halophytes.</title>
        <authorList>
            <person name="Duangmal K."/>
            <person name="Chantavorakit T."/>
        </authorList>
    </citation>
    <scope>NUCLEOTIDE SEQUENCE [LARGE SCALE GENOMIC DNA]</scope>
    <source>
        <strain evidence="4 5">RSe5-2</strain>
    </source>
</reference>
<keyword evidence="2" id="KW-0472">Membrane</keyword>
<name>A0ABT4UD70_9ACTN</name>
<dbReference type="CDD" id="cd02116">
    <property type="entry name" value="ACT"/>
    <property type="match status" value="1"/>
</dbReference>
<keyword evidence="5" id="KW-1185">Reference proteome</keyword>
<dbReference type="EMBL" id="JAQFWQ010000147">
    <property type="protein sequence ID" value="MDA2814837.1"/>
    <property type="molecule type" value="Genomic_DNA"/>
</dbReference>
<evidence type="ECO:0000256" key="2">
    <source>
        <dbReference type="SAM" id="Phobius"/>
    </source>
</evidence>
<comment type="caution">
    <text evidence="4">The sequence shown here is derived from an EMBL/GenBank/DDBJ whole genome shotgun (WGS) entry which is preliminary data.</text>
</comment>
<protein>
    <recommendedName>
        <fullName evidence="3">ACT domain-containing protein</fullName>
    </recommendedName>
</protein>
<dbReference type="SUPFAM" id="SSF55021">
    <property type="entry name" value="ACT-like"/>
    <property type="match status" value="1"/>
</dbReference>
<dbReference type="Proteomes" id="UP001527866">
    <property type="component" value="Unassembled WGS sequence"/>
</dbReference>
<dbReference type="InterPro" id="IPR045865">
    <property type="entry name" value="ACT-like_dom_sf"/>
</dbReference>
<feature type="domain" description="ACT" evidence="3">
    <location>
        <begin position="126"/>
        <end position="208"/>
    </location>
</feature>
<keyword evidence="2" id="KW-1133">Transmembrane helix</keyword>
<evidence type="ECO:0000259" key="3">
    <source>
        <dbReference type="PROSITE" id="PS51671"/>
    </source>
</evidence>
<dbReference type="RefSeq" id="WP_270690365.1">
    <property type="nucleotide sequence ID" value="NZ_JAQFWQ010000147.1"/>
</dbReference>
<evidence type="ECO:0000313" key="4">
    <source>
        <dbReference type="EMBL" id="MDA2814837.1"/>
    </source>
</evidence>
<feature type="region of interest" description="Disordered" evidence="1">
    <location>
        <begin position="90"/>
        <end position="119"/>
    </location>
</feature>